<dbReference type="Pfam" id="PF14559">
    <property type="entry name" value="TPR_19"/>
    <property type="match status" value="1"/>
</dbReference>
<keyword evidence="4" id="KW-1185">Reference proteome</keyword>
<dbReference type="EMBL" id="JBHULU010000021">
    <property type="protein sequence ID" value="MFD2515341.1"/>
    <property type="molecule type" value="Genomic_DNA"/>
</dbReference>
<feature type="chain" id="PRO_5045733452" evidence="1">
    <location>
        <begin position="27"/>
        <end position="413"/>
    </location>
</feature>
<organism evidence="3 4">
    <name type="scientific">Pontibacter locisalis</name>
    <dbReference type="NCBI Taxonomy" id="1719035"/>
    <lineage>
        <taxon>Bacteria</taxon>
        <taxon>Pseudomonadati</taxon>
        <taxon>Bacteroidota</taxon>
        <taxon>Cytophagia</taxon>
        <taxon>Cytophagales</taxon>
        <taxon>Hymenobacteraceae</taxon>
        <taxon>Pontibacter</taxon>
    </lineage>
</organism>
<dbReference type="Pfam" id="PF19413">
    <property type="entry name" value="YaiO"/>
    <property type="match status" value="1"/>
</dbReference>
<protein>
    <submittedName>
        <fullName evidence="3">YaiO family outer membrane beta-barrel protein</fullName>
    </submittedName>
</protein>
<dbReference type="Proteomes" id="UP001597544">
    <property type="component" value="Unassembled WGS sequence"/>
</dbReference>
<feature type="domain" description="YaiO beta-barrel" evidence="2">
    <location>
        <begin position="184"/>
        <end position="353"/>
    </location>
</feature>
<dbReference type="RefSeq" id="WP_377509870.1">
    <property type="nucleotide sequence ID" value="NZ_JBHULU010000021.1"/>
</dbReference>
<sequence length="413" mass="46731">MKLLHFFLCSTAILFLLLTFPGITNAQAGLNTDSLMQVAQQLVVQKKYENARKQARKVLEQAPEYTDAALLIGRTYAWEKNYDSARVVLVPLLQTASSKEEVLLVLSSVELWAGEAKSSLLYAEQGLSVAPGSPDLALAKVLALRDLQKYKEATAFIHTALKNTPTDERLLDLQNQLADLSRSNQLGISFQLTSFDQDISNWQLGTIQYTRKTAKATFAGKINYAERFGKKALQAELEAWPRLNEKTYAYLSVGASDSEIFPAYRAGAELYRILPHQMEASLGLRTLAFEQETVLLYTGHFGVYFHKYWAAFRPFVQFQHSNWQATGILQVRRYFRHSDEFVSLSLSKGSTPSEQVALQEIKRLDASRIGLEGQIRLGSRYLLGGLMQYEKEEYAENSTRNRFTSGLSFHYKF</sequence>
<comment type="caution">
    <text evidence="3">The sequence shown here is derived from an EMBL/GenBank/DDBJ whole genome shotgun (WGS) entry which is preliminary data.</text>
</comment>
<feature type="signal peptide" evidence="1">
    <location>
        <begin position="1"/>
        <end position="26"/>
    </location>
</feature>
<dbReference type="InterPro" id="IPR011990">
    <property type="entry name" value="TPR-like_helical_dom_sf"/>
</dbReference>
<gene>
    <name evidence="3" type="ORF">ACFSRY_15820</name>
</gene>
<evidence type="ECO:0000313" key="4">
    <source>
        <dbReference type="Proteomes" id="UP001597544"/>
    </source>
</evidence>
<dbReference type="NCBIfam" id="TIGR04390">
    <property type="entry name" value="OMP_YaiO_dom"/>
    <property type="match status" value="1"/>
</dbReference>
<evidence type="ECO:0000313" key="3">
    <source>
        <dbReference type="EMBL" id="MFD2515341.1"/>
    </source>
</evidence>
<dbReference type="InterPro" id="IPR030887">
    <property type="entry name" value="Beta-barrel_YaiO"/>
</dbReference>
<dbReference type="SUPFAM" id="SSF48452">
    <property type="entry name" value="TPR-like"/>
    <property type="match status" value="1"/>
</dbReference>
<name>A0ABW5IP38_9BACT</name>
<proteinExistence type="predicted"/>
<reference evidence="4" key="1">
    <citation type="journal article" date="2019" name="Int. J. Syst. Evol. Microbiol.">
        <title>The Global Catalogue of Microorganisms (GCM) 10K type strain sequencing project: providing services to taxonomists for standard genome sequencing and annotation.</title>
        <authorList>
            <consortium name="The Broad Institute Genomics Platform"/>
            <consortium name="The Broad Institute Genome Sequencing Center for Infectious Disease"/>
            <person name="Wu L."/>
            <person name="Ma J."/>
        </authorList>
    </citation>
    <scope>NUCLEOTIDE SEQUENCE [LARGE SCALE GENOMIC DNA]</scope>
    <source>
        <strain evidence="4">KCTC 42498</strain>
    </source>
</reference>
<evidence type="ECO:0000259" key="2">
    <source>
        <dbReference type="Pfam" id="PF19413"/>
    </source>
</evidence>
<dbReference type="Gene3D" id="1.25.40.10">
    <property type="entry name" value="Tetratricopeptide repeat domain"/>
    <property type="match status" value="1"/>
</dbReference>
<accession>A0ABW5IP38</accession>
<keyword evidence="1" id="KW-0732">Signal</keyword>
<evidence type="ECO:0000256" key="1">
    <source>
        <dbReference type="SAM" id="SignalP"/>
    </source>
</evidence>